<gene>
    <name evidence="2" type="primary">mtnN-1</name>
    <name evidence="2" type="ORF">GCM10007350_24090</name>
</gene>
<organism evidence="2 3">
    <name type="scientific">Jeongeupia chitinilytica</name>
    <dbReference type="NCBI Taxonomy" id="1041641"/>
    <lineage>
        <taxon>Bacteria</taxon>
        <taxon>Pseudomonadati</taxon>
        <taxon>Pseudomonadota</taxon>
        <taxon>Betaproteobacteria</taxon>
        <taxon>Neisseriales</taxon>
        <taxon>Chitinibacteraceae</taxon>
        <taxon>Jeongeupia</taxon>
    </lineage>
</organism>
<dbReference type="EMBL" id="BMYO01000006">
    <property type="protein sequence ID" value="GHD64614.1"/>
    <property type="molecule type" value="Genomic_DNA"/>
</dbReference>
<evidence type="ECO:0000259" key="1">
    <source>
        <dbReference type="Pfam" id="PF01048"/>
    </source>
</evidence>
<dbReference type="Pfam" id="PF01048">
    <property type="entry name" value="PNP_UDP_1"/>
    <property type="match status" value="1"/>
</dbReference>
<dbReference type="RefSeq" id="WP_189461136.1">
    <property type="nucleotide sequence ID" value="NZ_BMYO01000006.1"/>
</dbReference>
<proteinExistence type="predicted"/>
<feature type="domain" description="Nucleoside phosphorylase" evidence="1">
    <location>
        <begin position="4"/>
        <end position="235"/>
    </location>
</feature>
<dbReference type="Proteomes" id="UP000604737">
    <property type="component" value="Unassembled WGS sequence"/>
</dbReference>
<dbReference type="CDD" id="cd09008">
    <property type="entry name" value="MTAN"/>
    <property type="match status" value="1"/>
</dbReference>
<evidence type="ECO:0000313" key="3">
    <source>
        <dbReference type="Proteomes" id="UP000604737"/>
    </source>
</evidence>
<dbReference type="SUPFAM" id="SSF53167">
    <property type="entry name" value="Purine and uridine phosphorylases"/>
    <property type="match status" value="1"/>
</dbReference>
<dbReference type="Gene3D" id="3.40.50.1580">
    <property type="entry name" value="Nucleoside phosphorylase domain"/>
    <property type="match status" value="1"/>
</dbReference>
<comment type="caution">
    <text evidence="2">The sequence shown here is derived from an EMBL/GenBank/DDBJ whole genome shotgun (WGS) entry which is preliminary data.</text>
</comment>
<reference evidence="3" key="1">
    <citation type="journal article" date="2019" name="Int. J. Syst. Evol. Microbiol.">
        <title>The Global Catalogue of Microorganisms (GCM) 10K type strain sequencing project: providing services to taxonomists for standard genome sequencing and annotation.</title>
        <authorList>
            <consortium name="The Broad Institute Genomics Platform"/>
            <consortium name="The Broad Institute Genome Sequencing Center for Infectious Disease"/>
            <person name="Wu L."/>
            <person name="Ma J."/>
        </authorList>
    </citation>
    <scope>NUCLEOTIDE SEQUENCE [LARGE SCALE GENOMIC DNA]</scope>
    <source>
        <strain evidence="3">KCTC 23701</strain>
    </source>
</reference>
<dbReference type="InterPro" id="IPR000845">
    <property type="entry name" value="Nucleoside_phosphorylase_d"/>
</dbReference>
<sequence>MNKPIVIQGAMQVEIASLVAQLDEVVVETAGGWTFWSGLLGGVPVVISRTGMGMSNAAAATALAIERYAPAAVINQGTAGGHDPALQPNDLVLGTRVIHLGAFQSPFRDAGAGSDTLAWRPLDLMDQSESAEFTMPVPMSFDADPALLALAREVGYRAGRVVDGVIGSSDVWNNELDRIAHFHARYGTLVEEMEAASVALVCGQYGLPFLGVRVVSNNIVNGAAHDVSTANACQAFVTALLSRYQSPVAALLRPPLSAEEQA</sequence>
<dbReference type="PANTHER" id="PTHR46832">
    <property type="entry name" value="5'-METHYLTHIOADENOSINE/S-ADENOSYLHOMOCYSTEINE NUCLEOSIDASE"/>
    <property type="match status" value="1"/>
</dbReference>
<dbReference type="InterPro" id="IPR035994">
    <property type="entry name" value="Nucleoside_phosphorylase_sf"/>
</dbReference>
<keyword evidence="3" id="KW-1185">Reference proteome</keyword>
<accession>A0ABQ3H2Y0</accession>
<evidence type="ECO:0000313" key="2">
    <source>
        <dbReference type="EMBL" id="GHD64614.1"/>
    </source>
</evidence>
<dbReference type="PANTHER" id="PTHR46832:SF1">
    <property type="entry name" value="5'-METHYLTHIOADENOSINE_S-ADENOSYLHOMOCYSTEINE NUCLEOSIDASE"/>
    <property type="match status" value="1"/>
</dbReference>
<name>A0ABQ3H2Y0_9NEIS</name>
<protein>
    <submittedName>
        <fullName evidence="2">MTA/SAH nucleosidase</fullName>
    </submittedName>
</protein>